<dbReference type="EMBL" id="FOHN01000024">
    <property type="protein sequence ID" value="SET48367.1"/>
    <property type="molecule type" value="Genomic_DNA"/>
</dbReference>
<feature type="transmembrane region" description="Helical" evidence="1">
    <location>
        <begin position="33"/>
        <end position="52"/>
    </location>
</feature>
<evidence type="ECO:0000256" key="1">
    <source>
        <dbReference type="SAM" id="Phobius"/>
    </source>
</evidence>
<feature type="domain" description="LiaF transmembrane" evidence="3">
    <location>
        <begin position="9"/>
        <end position="103"/>
    </location>
</feature>
<reference evidence="4 5" key="1">
    <citation type="submission" date="2016-10" db="EMBL/GenBank/DDBJ databases">
        <authorList>
            <person name="de Groot N.N."/>
        </authorList>
    </citation>
    <scope>NUCLEOTIDE SEQUENCE [LARGE SCALE GENOMIC DNA]</scope>
    <source>
        <strain evidence="4 5">DSM 1801</strain>
    </source>
</reference>
<feature type="transmembrane region" description="Helical" evidence="1">
    <location>
        <begin position="7"/>
        <end position="27"/>
    </location>
</feature>
<dbReference type="Pfam" id="PF09922">
    <property type="entry name" value="LiaF-like_C"/>
    <property type="match status" value="1"/>
</dbReference>
<dbReference type="AlphaFoldDB" id="A0A1I0ES69"/>
<keyword evidence="5" id="KW-1185">Reference proteome</keyword>
<proteinExistence type="predicted"/>
<dbReference type="STRING" id="29364.SAMN04487772_12436"/>
<name>A0A1I0ES69_9FIRM</name>
<keyword evidence="1" id="KW-1133">Transmembrane helix</keyword>
<keyword evidence="1" id="KW-0812">Transmembrane</keyword>
<feature type="transmembrane region" description="Helical" evidence="1">
    <location>
        <begin position="86"/>
        <end position="105"/>
    </location>
</feature>
<evidence type="ECO:0000259" key="2">
    <source>
        <dbReference type="Pfam" id="PF09922"/>
    </source>
</evidence>
<evidence type="ECO:0000313" key="4">
    <source>
        <dbReference type="EMBL" id="SET48367.1"/>
    </source>
</evidence>
<dbReference type="PANTHER" id="PTHR40763">
    <property type="entry name" value="MEMBRANE PROTEIN-RELATED"/>
    <property type="match status" value="1"/>
</dbReference>
<evidence type="ECO:0000313" key="5">
    <source>
        <dbReference type="Proteomes" id="UP000199800"/>
    </source>
</evidence>
<organism evidence="4 5">
    <name type="scientific">[Clostridium] polysaccharolyticum</name>
    <dbReference type="NCBI Taxonomy" id="29364"/>
    <lineage>
        <taxon>Bacteria</taxon>
        <taxon>Bacillati</taxon>
        <taxon>Bacillota</taxon>
        <taxon>Clostridia</taxon>
        <taxon>Lachnospirales</taxon>
        <taxon>Lachnospiraceae</taxon>
    </lineage>
</organism>
<feature type="domain" description="Cell wall-active antibiotics response LiaF-like C-terminal" evidence="2">
    <location>
        <begin position="144"/>
        <end position="209"/>
    </location>
</feature>
<dbReference type="PANTHER" id="PTHR40763:SF5">
    <property type="entry name" value="MEMBRANE PROTEIN"/>
    <property type="match status" value="1"/>
</dbReference>
<evidence type="ECO:0000259" key="3">
    <source>
        <dbReference type="Pfam" id="PF22570"/>
    </source>
</evidence>
<dbReference type="Proteomes" id="UP000199800">
    <property type="component" value="Unassembled WGS sequence"/>
</dbReference>
<dbReference type="InterPro" id="IPR054331">
    <property type="entry name" value="LiaF_TM"/>
</dbReference>
<accession>A0A1I0ES69</accession>
<gene>
    <name evidence="4" type="ORF">SAMN04487772_12436</name>
</gene>
<feature type="transmembrane region" description="Helical" evidence="1">
    <location>
        <begin position="59"/>
        <end position="80"/>
    </location>
</feature>
<dbReference type="Pfam" id="PF22570">
    <property type="entry name" value="LiaF-TM"/>
    <property type="match status" value="1"/>
</dbReference>
<sequence>MKNRISSFVWGALFIVAGVGFVGNAFWNWNFQIFFDGWWTLFLIVPSAVSIFRNGPKPFAVTMFIIGVLIMLSSLGYFDYTVIEKLILPIIFIVLGVSIISKGGMEHYSRNFPILDREMPKSKYKQEYAAVFSTQTITYNENDILEGIVLNSIFGGMELDLRSCIINRDVVIDCTAVFGGMDIYVPDDINVRVASTPIFGGVSNKKYQKGYMPGVPTVYINAICMFGGVDIK</sequence>
<keyword evidence="1" id="KW-0472">Membrane</keyword>
<dbReference type="InterPro" id="IPR024425">
    <property type="entry name" value="LiaF-like_C"/>
</dbReference>
<dbReference type="RefSeq" id="WP_177180784.1">
    <property type="nucleotide sequence ID" value="NZ_FOHN01000024.1"/>
</dbReference>
<protein>
    <submittedName>
        <fullName evidence="4">Predicted membrane protein</fullName>
    </submittedName>
</protein>